<evidence type="ECO:0000256" key="7">
    <source>
        <dbReference type="ARBA" id="ARBA00023004"/>
    </source>
</evidence>
<keyword evidence="5" id="KW-0677">Repeat</keyword>
<dbReference type="Pfam" id="PF12838">
    <property type="entry name" value="Fer4_7"/>
    <property type="match status" value="1"/>
</dbReference>
<evidence type="ECO:0000256" key="6">
    <source>
        <dbReference type="ARBA" id="ARBA00022967"/>
    </source>
</evidence>
<evidence type="ECO:0000256" key="1">
    <source>
        <dbReference type="ARBA" id="ARBA00022475"/>
    </source>
</evidence>
<dbReference type="PROSITE" id="PS00198">
    <property type="entry name" value="4FE4S_FER_1"/>
    <property type="match status" value="1"/>
</dbReference>
<keyword evidence="14" id="KW-1185">Reference proteome</keyword>
<organism evidence="13 14">
    <name type="scientific">Geodia barretti</name>
    <name type="common">Barrett's horny sponge</name>
    <dbReference type="NCBI Taxonomy" id="519541"/>
    <lineage>
        <taxon>Eukaryota</taxon>
        <taxon>Metazoa</taxon>
        <taxon>Porifera</taxon>
        <taxon>Demospongiae</taxon>
        <taxon>Heteroscleromorpha</taxon>
        <taxon>Tetractinellida</taxon>
        <taxon>Astrophorina</taxon>
        <taxon>Geodiidae</taxon>
        <taxon>Geodia</taxon>
    </lineage>
</organism>
<evidence type="ECO:0000313" key="13">
    <source>
        <dbReference type="EMBL" id="CAI8011522.1"/>
    </source>
</evidence>
<dbReference type="Proteomes" id="UP001174909">
    <property type="component" value="Unassembled WGS sequence"/>
</dbReference>
<dbReference type="GO" id="GO:0046872">
    <property type="term" value="F:metal ion binding"/>
    <property type="evidence" value="ECO:0007669"/>
    <property type="project" value="UniProtKB-KW"/>
</dbReference>
<dbReference type="GO" id="GO:0016651">
    <property type="term" value="F:oxidoreductase activity, acting on NAD(P)H"/>
    <property type="evidence" value="ECO:0007669"/>
    <property type="project" value="InterPro"/>
</dbReference>
<keyword evidence="1" id="KW-1003">Cell membrane</keyword>
<protein>
    <submittedName>
        <fullName evidence="13">NADH-quinone oxidoreductase subunit I 1</fullName>
    </submittedName>
</protein>
<evidence type="ECO:0000256" key="9">
    <source>
        <dbReference type="ARBA" id="ARBA00023027"/>
    </source>
</evidence>
<dbReference type="SUPFAM" id="SSF54862">
    <property type="entry name" value="4Fe-4S ferredoxins"/>
    <property type="match status" value="1"/>
</dbReference>
<keyword evidence="2" id="KW-0004">4Fe-4S</keyword>
<evidence type="ECO:0000256" key="3">
    <source>
        <dbReference type="ARBA" id="ARBA00022719"/>
    </source>
</evidence>
<dbReference type="PROSITE" id="PS51379">
    <property type="entry name" value="4FE4S_FER_2"/>
    <property type="match status" value="2"/>
</dbReference>
<dbReference type="GO" id="GO:0048038">
    <property type="term" value="F:quinone binding"/>
    <property type="evidence" value="ECO:0007669"/>
    <property type="project" value="UniProtKB-KW"/>
</dbReference>
<comment type="caution">
    <text evidence="13">The sequence shown here is derived from an EMBL/GenBank/DDBJ whole genome shotgun (WGS) entry which is preliminary data.</text>
</comment>
<keyword evidence="8" id="KW-0411">Iron-sulfur</keyword>
<keyword evidence="10" id="KW-0830">Ubiquinone</keyword>
<keyword evidence="3" id="KW-0874">Quinone</keyword>
<dbReference type="InterPro" id="IPR010226">
    <property type="entry name" value="NADH_quinone_OxRdtase_chainI"/>
</dbReference>
<evidence type="ECO:0000256" key="8">
    <source>
        <dbReference type="ARBA" id="ARBA00023014"/>
    </source>
</evidence>
<evidence type="ECO:0000256" key="4">
    <source>
        <dbReference type="ARBA" id="ARBA00022723"/>
    </source>
</evidence>
<feature type="domain" description="4Fe-4S ferredoxin-type" evidence="12">
    <location>
        <begin position="77"/>
        <end position="106"/>
    </location>
</feature>
<keyword evidence="9" id="KW-0520">NAD</keyword>
<dbReference type="PANTHER" id="PTHR10849">
    <property type="entry name" value="NADH DEHYDROGENASE UBIQUINONE IRON-SULFUR PROTEIN 8, MITOCHONDRIAL"/>
    <property type="match status" value="1"/>
</dbReference>
<evidence type="ECO:0000256" key="10">
    <source>
        <dbReference type="ARBA" id="ARBA00023075"/>
    </source>
</evidence>
<sequence length="152" mass="17584">MFTTLKHIPKKKLTYQYPEDSRSVDERNDRYRGIHKLTVTEKDEIKCVACFLCATACPADCITIQTKEGYQREKYPDVFEINMLRCIFCGYCIEACPEDAIRMTGLTLPQYFRERQKEGESLGSSRSDFIFDRDMLVANNDIPQEGLSVEAK</sequence>
<dbReference type="GO" id="GO:0051539">
    <property type="term" value="F:4 iron, 4 sulfur cluster binding"/>
    <property type="evidence" value="ECO:0007669"/>
    <property type="project" value="UniProtKB-KW"/>
</dbReference>
<gene>
    <name evidence="13" type="ORF">GBAR_LOCUS7426</name>
</gene>
<keyword evidence="7" id="KW-0408">Iron</keyword>
<feature type="domain" description="4Fe-4S ferredoxin-type" evidence="12">
    <location>
        <begin position="38"/>
        <end position="67"/>
    </location>
</feature>
<evidence type="ECO:0000259" key="12">
    <source>
        <dbReference type="PROSITE" id="PS51379"/>
    </source>
</evidence>
<evidence type="ECO:0000256" key="5">
    <source>
        <dbReference type="ARBA" id="ARBA00022737"/>
    </source>
</evidence>
<reference evidence="13" key="1">
    <citation type="submission" date="2023-03" db="EMBL/GenBank/DDBJ databases">
        <authorList>
            <person name="Steffen K."/>
            <person name="Cardenas P."/>
        </authorList>
    </citation>
    <scope>NUCLEOTIDE SEQUENCE</scope>
</reference>
<keyword evidence="4" id="KW-0479">Metal-binding</keyword>
<proteinExistence type="inferred from homology"/>
<dbReference type="InterPro" id="IPR017896">
    <property type="entry name" value="4Fe4S_Fe-S-bd"/>
</dbReference>
<dbReference type="HAMAP" id="MF_01351">
    <property type="entry name" value="NDH1_NuoI"/>
    <property type="match status" value="1"/>
</dbReference>
<dbReference type="Gene3D" id="3.30.70.3270">
    <property type="match status" value="1"/>
</dbReference>
<dbReference type="EMBL" id="CASHTH010001108">
    <property type="protein sequence ID" value="CAI8011522.1"/>
    <property type="molecule type" value="Genomic_DNA"/>
</dbReference>
<keyword evidence="6" id="KW-1278">Translocase</keyword>
<name>A0AA35RK21_GEOBA</name>
<dbReference type="AlphaFoldDB" id="A0AA35RK21"/>
<keyword evidence="11" id="KW-0472">Membrane</keyword>
<evidence type="ECO:0000256" key="11">
    <source>
        <dbReference type="ARBA" id="ARBA00023136"/>
    </source>
</evidence>
<dbReference type="NCBIfam" id="TIGR01971">
    <property type="entry name" value="NuoI"/>
    <property type="match status" value="1"/>
</dbReference>
<dbReference type="InterPro" id="IPR017900">
    <property type="entry name" value="4Fe4S_Fe_S_CS"/>
</dbReference>
<accession>A0AA35RK21</accession>
<evidence type="ECO:0000256" key="2">
    <source>
        <dbReference type="ARBA" id="ARBA00022485"/>
    </source>
</evidence>
<dbReference type="GO" id="GO:0016020">
    <property type="term" value="C:membrane"/>
    <property type="evidence" value="ECO:0007669"/>
    <property type="project" value="InterPro"/>
</dbReference>
<evidence type="ECO:0000313" key="14">
    <source>
        <dbReference type="Proteomes" id="UP001174909"/>
    </source>
</evidence>
<dbReference type="PANTHER" id="PTHR10849:SF24">
    <property type="entry name" value="NADH-QUINONE OXIDOREDUCTASE SUBUNIT I 2"/>
    <property type="match status" value="1"/>
</dbReference>